<reference evidence="3" key="1">
    <citation type="submission" date="2016-10" db="EMBL/GenBank/DDBJ databases">
        <authorList>
            <person name="Varghese N."/>
            <person name="Submissions S."/>
        </authorList>
    </citation>
    <scope>NUCLEOTIDE SEQUENCE [LARGE SCALE GENOMIC DNA]</scope>
    <source>
        <strain evidence="3">CGMCC 4.5579</strain>
    </source>
</reference>
<proteinExistence type="predicted"/>
<feature type="transmembrane region" description="Helical" evidence="1">
    <location>
        <begin position="193"/>
        <end position="215"/>
    </location>
</feature>
<feature type="transmembrane region" description="Helical" evidence="1">
    <location>
        <begin position="258"/>
        <end position="278"/>
    </location>
</feature>
<feature type="transmembrane region" description="Helical" evidence="1">
    <location>
        <begin position="74"/>
        <end position="92"/>
    </location>
</feature>
<keyword evidence="1" id="KW-1133">Transmembrane helix</keyword>
<protein>
    <submittedName>
        <fullName evidence="2">Predicted arabinose efflux permease, MFS family</fullName>
    </submittedName>
</protein>
<dbReference type="AlphaFoldDB" id="A0A1I5XVA3"/>
<dbReference type="EMBL" id="FOWW01000006">
    <property type="protein sequence ID" value="SFQ35878.1"/>
    <property type="molecule type" value="Genomic_DNA"/>
</dbReference>
<feature type="transmembrane region" description="Helical" evidence="1">
    <location>
        <begin position="284"/>
        <end position="307"/>
    </location>
</feature>
<dbReference type="Gene3D" id="1.20.1250.20">
    <property type="entry name" value="MFS general substrate transporter like domains"/>
    <property type="match status" value="1"/>
</dbReference>
<gene>
    <name evidence="2" type="ORF">SAMN05421810_106274</name>
</gene>
<dbReference type="GO" id="GO:0022857">
    <property type="term" value="F:transmembrane transporter activity"/>
    <property type="evidence" value="ECO:0007669"/>
    <property type="project" value="InterPro"/>
</dbReference>
<dbReference type="STRING" id="587909.SAMN05421810_106274"/>
<feature type="transmembrane region" description="Helical" evidence="1">
    <location>
        <begin position="98"/>
        <end position="121"/>
    </location>
</feature>
<feature type="transmembrane region" description="Helical" evidence="1">
    <location>
        <begin position="128"/>
        <end position="146"/>
    </location>
</feature>
<dbReference type="Pfam" id="PF07690">
    <property type="entry name" value="MFS_1"/>
    <property type="match status" value="1"/>
</dbReference>
<evidence type="ECO:0000256" key="1">
    <source>
        <dbReference type="SAM" id="Phobius"/>
    </source>
</evidence>
<keyword evidence="1" id="KW-0472">Membrane</keyword>
<dbReference type="InterPro" id="IPR052714">
    <property type="entry name" value="MFS_Exporter"/>
</dbReference>
<feature type="transmembrane region" description="Helical" evidence="1">
    <location>
        <begin position="42"/>
        <end position="62"/>
    </location>
</feature>
<dbReference type="SUPFAM" id="SSF103473">
    <property type="entry name" value="MFS general substrate transporter"/>
    <property type="match status" value="1"/>
</dbReference>
<dbReference type="PANTHER" id="PTHR23531">
    <property type="entry name" value="QUINOLENE RESISTANCE PROTEIN NORA"/>
    <property type="match status" value="1"/>
</dbReference>
<evidence type="ECO:0000313" key="3">
    <source>
        <dbReference type="Proteomes" id="UP000198727"/>
    </source>
</evidence>
<dbReference type="RefSeq" id="WP_243859292.1">
    <property type="nucleotide sequence ID" value="NZ_FOWW01000006.1"/>
</dbReference>
<feature type="transmembrane region" description="Helical" evidence="1">
    <location>
        <begin position="12"/>
        <end position="30"/>
    </location>
</feature>
<dbReference type="InterPro" id="IPR036259">
    <property type="entry name" value="MFS_trans_sf"/>
</dbReference>
<keyword evidence="1" id="KW-0812">Transmembrane</keyword>
<dbReference type="Proteomes" id="UP000198727">
    <property type="component" value="Unassembled WGS sequence"/>
</dbReference>
<name>A0A1I5XVA3_9PSEU</name>
<keyword evidence="3" id="KW-1185">Reference proteome</keyword>
<accession>A0A1I5XVA3</accession>
<dbReference type="PANTHER" id="PTHR23531:SF1">
    <property type="entry name" value="QUINOLENE RESISTANCE PROTEIN NORA"/>
    <property type="match status" value="1"/>
</dbReference>
<feature type="transmembrane region" description="Helical" evidence="1">
    <location>
        <begin position="345"/>
        <end position="364"/>
    </location>
</feature>
<evidence type="ECO:0000313" key="2">
    <source>
        <dbReference type="EMBL" id="SFQ35878.1"/>
    </source>
</evidence>
<organism evidence="2 3">
    <name type="scientific">Amycolatopsis arida</name>
    <dbReference type="NCBI Taxonomy" id="587909"/>
    <lineage>
        <taxon>Bacteria</taxon>
        <taxon>Bacillati</taxon>
        <taxon>Actinomycetota</taxon>
        <taxon>Actinomycetes</taxon>
        <taxon>Pseudonocardiales</taxon>
        <taxon>Pseudonocardiaceae</taxon>
        <taxon>Amycolatopsis</taxon>
    </lineage>
</organism>
<feature type="transmembrane region" description="Helical" evidence="1">
    <location>
        <begin position="221"/>
        <end position="246"/>
    </location>
</feature>
<dbReference type="InterPro" id="IPR011701">
    <property type="entry name" value="MFS"/>
</dbReference>
<sequence>MSPLRDRDFRLLLSVTVTVIAGFALLLPVVPMWVTHQGAGELAAGGSTGVFMASTVLAQFAVPTLVRARGYRMALLLGALLLGPPTALLVLATDAPGILAISFVRGLGFGLVTVCGSALVAELLPREVLARGAGLHGLATGVPQLVGMPAGPWLATHLGFPAVFLLAAALPAVGVVLTALLRDVTPAAADDRYRLALLTATWRPWLVMLAGSTGYGALATFLPIVLGGSGTVALLVVAGTALLARWTAGRIAGGVAGAGRMLPFALAGVGLGLLGFAATTGTPALAVAAVALFGVGFGVVQNDALVLMFSRAAAGPASVAWNVAFDAGQGLGAVAVGAMVGATGFPVAFGLLGVAALVLLPVAITGRGRG</sequence>
<feature type="transmembrane region" description="Helical" evidence="1">
    <location>
        <begin position="158"/>
        <end position="181"/>
    </location>
</feature>